<sequence>MTDRETCNIQTIEVINERYFLFAD</sequence>
<proteinExistence type="predicted"/>
<protein>
    <submittedName>
        <fullName evidence="1">Uncharacterized protein</fullName>
    </submittedName>
</protein>
<accession>A0A2P2NZD3</accession>
<dbReference type="AlphaFoldDB" id="A0A2P2NZD3"/>
<organism evidence="1">
    <name type="scientific">Rhizophora mucronata</name>
    <name type="common">Asiatic mangrove</name>
    <dbReference type="NCBI Taxonomy" id="61149"/>
    <lineage>
        <taxon>Eukaryota</taxon>
        <taxon>Viridiplantae</taxon>
        <taxon>Streptophyta</taxon>
        <taxon>Embryophyta</taxon>
        <taxon>Tracheophyta</taxon>
        <taxon>Spermatophyta</taxon>
        <taxon>Magnoliopsida</taxon>
        <taxon>eudicotyledons</taxon>
        <taxon>Gunneridae</taxon>
        <taxon>Pentapetalae</taxon>
        <taxon>rosids</taxon>
        <taxon>fabids</taxon>
        <taxon>Malpighiales</taxon>
        <taxon>Rhizophoraceae</taxon>
        <taxon>Rhizophora</taxon>
    </lineage>
</organism>
<dbReference type="EMBL" id="GGEC01067371">
    <property type="protein sequence ID" value="MBX47855.1"/>
    <property type="molecule type" value="Transcribed_RNA"/>
</dbReference>
<evidence type="ECO:0000313" key="1">
    <source>
        <dbReference type="EMBL" id="MBX47855.1"/>
    </source>
</evidence>
<reference evidence="1" key="1">
    <citation type="submission" date="2018-02" db="EMBL/GenBank/DDBJ databases">
        <title>Rhizophora mucronata_Transcriptome.</title>
        <authorList>
            <person name="Meera S.P."/>
            <person name="Sreeshan A."/>
            <person name="Augustine A."/>
        </authorList>
    </citation>
    <scope>NUCLEOTIDE SEQUENCE</scope>
    <source>
        <tissue evidence="1">Leaf</tissue>
    </source>
</reference>
<name>A0A2P2NZD3_RHIMU</name>